<sequence>MNYVRFIFGWLVYRIKAAFWYMGLAFRLWFAIGLDRDFDHSKEENLAEEFKYPGKKTYRRYLGKPIDQST</sequence>
<proteinExistence type="predicted"/>
<dbReference type="EMBL" id="CP071793">
    <property type="protein sequence ID" value="QTD53762.1"/>
    <property type="molecule type" value="Genomic_DNA"/>
</dbReference>
<keyword evidence="3" id="KW-1185">Reference proteome</keyword>
<dbReference type="Proteomes" id="UP000663929">
    <property type="component" value="Chromosome"/>
</dbReference>
<name>A0A8A4TXR3_SULCO</name>
<evidence type="ECO:0000313" key="3">
    <source>
        <dbReference type="Proteomes" id="UP000663929"/>
    </source>
</evidence>
<dbReference type="KEGG" id="scor:J3U87_15030"/>
<gene>
    <name evidence="2" type="ORF">J3U87_15030</name>
</gene>
<keyword evidence="1" id="KW-0472">Membrane</keyword>
<reference evidence="2" key="1">
    <citation type="submission" date="2021-03" db="EMBL/GenBank/DDBJ databases">
        <title>Acanthopleuribacteraceae sp. M133.</title>
        <authorList>
            <person name="Wang G."/>
        </authorList>
    </citation>
    <scope>NUCLEOTIDE SEQUENCE</scope>
    <source>
        <strain evidence="2">M133</strain>
    </source>
</reference>
<dbReference type="RefSeq" id="WP_237383862.1">
    <property type="nucleotide sequence ID" value="NZ_CP071793.1"/>
</dbReference>
<accession>A0A8A4TXR3</accession>
<keyword evidence="1" id="KW-1133">Transmembrane helix</keyword>
<feature type="transmembrane region" description="Helical" evidence="1">
    <location>
        <begin position="6"/>
        <end position="30"/>
    </location>
</feature>
<protein>
    <submittedName>
        <fullName evidence="2">Uncharacterized protein</fullName>
    </submittedName>
</protein>
<keyword evidence="1" id="KW-0812">Transmembrane</keyword>
<evidence type="ECO:0000313" key="2">
    <source>
        <dbReference type="EMBL" id="QTD53762.1"/>
    </source>
</evidence>
<organism evidence="2 3">
    <name type="scientific">Sulfidibacter corallicola</name>
    <dbReference type="NCBI Taxonomy" id="2818388"/>
    <lineage>
        <taxon>Bacteria</taxon>
        <taxon>Pseudomonadati</taxon>
        <taxon>Acidobacteriota</taxon>
        <taxon>Holophagae</taxon>
        <taxon>Acanthopleuribacterales</taxon>
        <taxon>Acanthopleuribacteraceae</taxon>
        <taxon>Sulfidibacter</taxon>
    </lineage>
</organism>
<evidence type="ECO:0000256" key="1">
    <source>
        <dbReference type="SAM" id="Phobius"/>
    </source>
</evidence>
<dbReference type="AlphaFoldDB" id="A0A8A4TXR3"/>